<name>A0ABQ1YRR0_9BACL</name>
<protein>
    <submittedName>
        <fullName evidence="1">Uncharacterized protein</fullName>
    </submittedName>
</protein>
<comment type="caution">
    <text evidence="1">The sequence shown here is derived from an EMBL/GenBank/DDBJ whole genome shotgun (WGS) entry which is preliminary data.</text>
</comment>
<reference evidence="2" key="1">
    <citation type="journal article" date="2019" name="Int. J. Syst. Evol. Microbiol.">
        <title>The Global Catalogue of Microorganisms (GCM) 10K type strain sequencing project: providing services to taxonomists for standard genome sequencing and annotation.</title>
        <authorList>
            <consortium name="The Broad Institute Genomics Platform"/>
            <consortium name="The Broad Institute Genome Sequencing Center for Infectious Disease"/>
            <person name="Wu L."/>
            <person name="Ma J."/>
        </authorList>
    </citation>
    <scope>NUCLEOTIDE SEQUENCE [LARGE SCALE GENOMIC DNA]</scope>
    <source>
        <strain evidence="2">CGMCC 1.12769</strain>
    </source>
</reference>
<sequence length="73" mass="8070">MSEIIKVEMKVRTDATDKWFSAPSIYDSNGTAAVNLAFDVAGKISYQNSSGTALQSYSSKTWYKILLVINTDK</sequence>
<evidence type="ECO:0000313" key="2">
    <source>
        <dbReference type="Proteomes" id="UP000659344"/>
    </source>
</evidence>
<gene>
    <name evidence="1" type="ORF">GCM10008013_41580</name>
</gene>
<keyword evidence="2" id="KW-1185">Reference proteome</keyword>
<evidence type="ECO:0000313" key="1">
    <source>
        <dbReference type="EMBL" id="GGH35332.1"/>
    </source>
</evidence>
<accession>A0ABQ1YRR0</accession>
<organism evidence="1 2">
    <name type="scientific">Paenibacillus segetis</name>
    <dbReference type="NCBI Taxonomy" id="1325360"/>
    <lineage>
        <taxon>Bacteria</taxon>
        <taxon>Bacillati</taxon>
        <taxon>Bacillota</taxon>
        <taxon>Bacilli</taxon>
        <taxon>Bacillales</taxon>
        <taxon>Paenibacillaceae</taxon>
        <taxon>Paenibacillus</taxon>
    </lineage>
</organism>
<proteinExistence type="predicted"/>
<dbReference type="RefSeq" id="WP_188541782.1">
    <property type="nucleotide sequence ID" value="NZ_BMFT01000003.1"/>
</dbReference>
<dbReference type="EMBL" id="BMFT01000003">
    <property type="protein sequence ID" value="GGH35332.1"/>
    <property type="molecule type" value="Genomic_DNA"/>
</dbReference>
<dbReference type="Proteomes" id="UP000659344">
    <property type="component" value="Unassembled WGS sequence"/>
</dbReference>